<dbReference type="Proteomes" id="UP000768567">
    <property type="component" value="Unassembled WGS sequence"/>
</dbReference>
<proteinExistence type="predicted"/>
<dbReference type="EMBL" id="JADCKC010000004">
    <property type="protein sequence ID" value="MBE5038714.1"/>
    <property type="molecule type" value="Genomic_DNA"/>
</dbReference>
<dbReference type="InterPro" id="IPR011322">
    <property type="entry name" value="N-reg_PII-like_a/b"/>
</dbReference>
<reference evidence="1 2" key="1">
    <citation type="submission" date="2020-10" db="EMBL/GenBank/DDBJ databases">
        <title>ChiBAC.</title>
        <authorList>
            <person name="Zenner C."/>
            <person name="Hitch T.C.A."/>
            <person name="Clavel T."/>
        </authorList>
    </citation>
    <scope>NUCLEOTIDE SEQUENCE [LARGE SCALE GENOMIC DNA]</scope>
    <source>
        <strain evidence="1 2">DSM 109015</strain>
    </source>
</reference>
<sequence length="107" mass="11540">MKLITAIVNKEDSKAVCNELLRAHFYVTRLATTGGFLMAGNMTLLIGTEDERVDDCIACISKCCKQRTEIVPGTASIGLGIESAMPIEVTVGGATVFVTNVERFEKL</sequence>
<keyword evidence="1" id="KW-0675">Receptor</keyword>
<protein>
    <submittedName>
        <fullName evidence="1">Cyclic-di-AMP receptor</fullName>
    </submittedName>
</protein>
<dbReference type="SUPFAM" id="SSF54913">
    <property type="entry name" value="GlnB-like"/>
    <property type="match status" value="1"/>
</dbReference>
<evidence type="ECO:0000313" key="2">
    <source>
        <dbReference type="Proteomes" id="UP000768567"/>
    </source>
</evidence>
<dbReference type="Pfam" id="PF06153">
    <property type="entry name" value="CdAMP_rec"/>
    <property type="match status" value="1"/>
</dbReference>
<organism evidence="1 2">
    <name type="scientific">Gemmiger gallinarum</name>
    <dbReference type="NCBI Taxonomy" id="2779354"/>
    <lineage>
        <taxon>Bacteria</taxon>
        <taxon>Bacillati</taxon>
        <taxon>Bacillota</taxon>
        <taxon>Clostridia</taxon>
        <taxon>Eubacteriales</taxon>
        <taxon>Gemmiger</taxon>
    </lineage>
</organism>
<evidence type="ECO:0000313" key="1">
    <source>
        <dbReference type="EMBL" id="MBE5038714.1"/>
    </source>
</evidence>
<dbReference type="PANTHER" id="PTHR38456:SF1">
    <property type="entry name" value="CYCLIC DI-AMP RECEPTOR A"/>
    <property type="match status" value="1"/>
</dbReference>
<dbReference type="Gene3D" id="3.30.70.120">
    <property type="match status" value="1"/>
</dbReference>
<dbReference type="InterPro" id="IPR015867">
    <property type="entry name" value="N-reg_PII/ATP_PRibTrfase_C"/>
</dbReference>
<accession>A0ABR9R6E3</accession>
<name>A0ABR9R6E3_9FIRM</name>
<dbReference type="PANTHER" id="PTHR38456">
    <property type="entry name" value="CYCLIC DI-AMP RECEPTOR A"/>
    <property type="match status" value="1"/>
</dbReference>
<dbReference type="InterPro" id="IPR010375">
    <property type="entry name" value="CdAMP_rec"/>
</dbReference>
<keyword evidence="2" id="KW-1185">Reference proteome</keyword>
<comment type="caution">
    <text evidence="1">The sequence shown here is derived from an EMBL/GenBank/DDBJ whole genome shotgun (WGS) entry which is preliminary data.</text>
</comment>
<dbReference type="RefSeq" id="WP_193503154.1">
    <property type="nucleotide sequence ID" value="NZ_JADCKC010000004.1"/>
</dbReference>
<gene>
    <name evidence="1" type="ORF">INF35_13040</name>
</gene>